<feature type="domain" description="EamA" evidence="6">
    <location>
        <begin position="155"/>
        <end position="265"/>
    </location>
</feature>
<organism evidence="7">
    <name type="scientific">hydrothermal vent metagenome</name>
    <dbReference type="NCBI Taxonomy" id="652676"/>
    <lineage>
        <taxon>unclassified sequences</taxon>
        <taxon>metagenomes</taxon>
        <taxon>ecological metagenomes</taxon>
    </lineage>
</organism>
<dbReference type="PANTHER" id="PTHR32322">
    <property type="entry name" value="INNER MEMBRANE TRANSPORTER"/>
    <property type="match status" value="1"/>
</dbReference>
<feature type="non-terminal residue" evidence="7">
    <location>
        <position position="265"/>
    </location>
</feature>
<evidence type="ECO:0000256" key="5">
    <source>
        <dbReference type="SAM" id="Phobius"/>
    </source>
</evidence>
<keyword evidence="3 5" id="KW-1133">Transmembrane helix</keyword>
<dbReference type="PANTHER" id="PTHR32322:SF2">
    <property type="entry name" value="EAMA DOMAIN-CONTAINING PROTEIN"/>
    <property type="match status" value="1"/>
</dbReference>
<dbReference type="GO" id="GO:0016020">
    <property type="term" value="C:membrane"/>
    <property type="evidence" value="ECO:0007669"/>
    <property type="project" value="UniProtKB-SubCell"/>
</dbReference>
<name>A0A3B0VIF2_9ZZZZ</name>
<feature type="transmembrane region" description="Helical" evidence="5">
    <location>
        <begin position="94"/>
        <end position="114"/>
    </location>
</feature>
<feature type="transmembrane region" description="Helical" evidence="5">
    <location>
        <begin position="65"/>
        <end position="88"/>
    </location>
</feature>
<evidence type="ECO:0000259" key="6">
    <source>
        <dbReference type="Pfam" id="PF00892"/>
    </source>
</evidence>
<feature type="transmembrane region" description="Helical" evidence="5">
    <location>
        <begin position="217"/>
        <end position="236"/>
    </location>
</feature>
<dbReference type="AlphaFoldDB" id="A0A3B0VIF2"/>
<comment type="subcellular location">
    <subcellularLocation>
        <location evidence="1">Membrane</location>
        <topology evidence="1">Multi-pass membrane protein</topology>
    </subcellularLocation>
</comment>
<sequence>MHTKAFPYIGLLGLLWGSNLVVIRLGVGQFDPILFTGIRLLVASVAFILVYTFSSRRTIPTDRKLWRGGAFLGVVSTAVPMTAIIFSLTLQSSGVTALLITTAPAFITLAAHFFLPDEQLNGRKTIGILLALAGAGLVVLRGESGLPDVSRGSPLGYALVLLAIGFETIGVVYIRKQMQQLSSFDVTAVRLIVATLIVLPLALLLRGFDLSQVTMAGWLSLVYAAIVGAFSAQMLAFHITKKFGAIAFSLVSYVIPVVAAIMGVL</sequence>
<dbReference type="SUPFAM" id="SSF103481">
    <property type="entry name" value="Multidrug resistance efflux transporter EmrE"/>
    <property type="match status" value="1"/>
</dbReference>
<dbReference type="Pfam" id="PF00892">
    <property type="entry name" value="EamA"/>
    <property type="match status" value="2"/>
</dbReference>
<evidence type="ECO:0000256" key="4">
    <source>
        <dbReference type="ARBA" id="ARBA00023136"/>
    </source>
</evidence>
<feature type="transmembrane region" description="Helical" evidence="5">
    <location>
        <begin position="243"/>
        <end position="264"/>
    </location>
</feature>
<evidence type="ECO:0000256" key="2">
    <source>
        <dbReference type="ARBA" id="ARBA00022692"/>
    </source>
</evidence>
<keyword evidence="2 5" id="KW-0812">Transmembrane</keyword>
<proteinExistence type="predicted"/>
<dbReference type="EMBL" id="UOEU01001073">
    <property type="protein sequence ID" value="VAW43378.1"/>
    <property type="molecule type" value="Genomic_DNA"/>
</dbReference>
<dbReference type="InterPro" id="IPR050638">
    <property type="entry name" value="AA-Vitamin_Transporters"/>
</dbReference>
<evidence type="ECO:0000256" key="3">
    <source>
        <dbReference type="ARBA" id="ARBA00022989"/>
    </source>
</evidence>
<protein>
    <recommendedName>
        <fullName evidence="6">EamA domain-containing protein</fullName>
    </recommendedName>
</protein>
<feature type="transmembrane region" description="Helical" evidence="5">
    <location>
        <begin position="33"/>
        <end position="53"/>
    </location>
</feature>
<feature type="transmembrane region" description="Helical" evidence="5">
    <location>
        <begin position="154"/>
        <end position="174"/>
    </location>
</feature>
<feature type="transmembrane region" description="Helical" evidence="5">
    <location>
        <begin position="126"/>
        <end position="142"/>
    </location>
</feature>
<evidence type="ECO:0000313" key="7">
    <source>
        <dbReference type="EMBL" id="VAW43378.1"/>
    </source>
</evidence>
<feature type="domain" description="EamA" evidence="6">
    <location>
        <begin position="11"/>
        <end position="139"/>
    </location>
</feature>
<feature type="transmembrane region" description="Helical" evidence="5">
    <location>
        <begin position="186"/>
        <end position="205"/>
    </location>
</feature>
<gene>
    <name evidence="7" type="ORF">MNBD_CHLOROFLEXI01-3250</name>
</gene>
<feature type="transmembrane region" description="Helical" evidence="5">
    <location>
        <begin position="7"/>
        <end position="27"/>
    </location>
</feature>
<keyword evidence="4 5" id="KW-0472">Membrane</keyword>
<evidence type="ECO:0000256" key="1">
    <source>
        <dbReference type="ARBA" id="ARBA00004141"/>
    </source>
</evidence>
<accession>A0A3B0VIF2</accession>
<dbReference type="InterPro" id="IPR000620">
    <property type="entry name" value="EamA_dom"/>
</dbReference>
<reference evidence="7" key="1">
    <citation type="submission" date="2018-06" db="EMBL/GenBank/DDBJ databases">
        <authorList>
            <person name="Zhirakovskaya E."/>
        </authorList>
    </citation>
    <scope>NUCLEOTIDE SEQUENCE</scope>
</reference>
<dbReference type="InterPro" id="IPR037185">
    <property type="entry name" value="EmrE-like"/>
</dbReference>